<dbReference type="GO" id="GO:0005789">
    <property type="term" value="C:endoplasmic reticulum membrane"/>
    <property type="evidence" value="ECO:0007669"/>
    <property type="project" value="InterPro"/>
</dbReference>
<evidence type="ECO:0000256" key="2">
    <source>
        <dbReference type="SAM" id="Phobius"/>
    </source>
</evidence>
<organism evidence="3 4">
    <name type="scientific">Pleurostoma richardsiae</name>
    <dbReference type="NCBI Taxonomy" id="41990"/>
    <lineage>
        <taxon>Eukaryota</taxon>
        <taxon>Fungi</taxon>
        <taxon>Dikarya</taxon>
        <taxon>Ascomycota</taxon>
        <taxon>Pezizomycotina</taxon>
        <taxon>Sordariomycetes</taxon>
        <taxon>Sordariomycetidae</taxon>
        <taxon>Calosphaeriales</taxon>
        <taxon>Pleurostomataceae</taxon>
        <taxon>Pleurostoma</taxon>
    </lineage>
</organism>
<evidence type="ECO:0000313" key="4">
    <source>
        <dbReference type="Proteomes" id="UP001174694"/>
    </source>
</evidence>
<accession>A0AA38S9X3</accession>
<proteinExistence type="predicted"/>
<name>A0AA38S9X3_9PEZI</name>
<dbReference type="GO" id="GO:0034599">
    <property type="term" value="P:cellular response to oxidative stress"/>
    <property type="evidence" value="ECO:0007669"/>
    <property type="project" value="InterPro"/>
</dbReference>
<keyword evidence="4" id="KW-1185">Reference proteome</keyword>
<feature type="transmembrane region" description="Helical" evidence="2">
    <location>
        <begin position="153"/>
        <end position="175"/>
    </location>
</feature>
<evidence type="ECO:0000313" key="3">
    <source>
        <dbReference type="EMBL" id="KAJ9155731.1"/>
    </source>
</evidence>
<dbReference type="GO" id="GO:0006487">
    <property type="term" value="P:protein N-linked glycosylation"/>
    <property type="evidence" value="ECO:0007669"/>
    <property type="project" value="TreeGrafter"/>
</dbReference>
<feature type="compositionally biased region" description="Acidic residues" evidence="1">
    <location>
        <begin position="16"/>
        <end position="27"/>
    </location>
</feature>
<feature type="transmembrane region" description="Helical" evidence="2">
    <location>
        <begin position="113"/>
        <end position="133"/>
    </location>
</feature>
<comment type="caution">
    <text evidence="3">The sequence shown here is derived from an EMBL/GenBank/DDBJ whole genome shotgun (WGS) entry which is preliminary data.</text>
</comment>
<dbReference type="Proteomes" id="UP001174694">
    <property type="component" value="Unassembled WGS sequence"/>
</dbReference>
<feature type="transmembrane region" description="Helical" evidence="2">
    <location>
        <begin position="187"/>
        <end position="207"/>
    </location>
</feature>
<keyword evidence="2" id="KW-1133">Transmembrane helix</keyword>
<keyword evidence="2" id="KW-0472">Membrane</keyword>
<dbReference type="Pfam" id="PF12326">
    <property type="entry name" value="EOS1"/>
    <property type="match status" value="1"/>
</dbReference>
<dbReference type="PANTHER" id="PTHR28147:SF1">
    <property type="entry name" value="N-GLYCOSYLATION PROTEIN EOS1"/>
    <property type="match status" value="1"/>
</dbReference>
<feature type="transmembrane region" description="Helical" evidence="2">
    <location>
        <begin position="219"/>
        <end position="236"/>
    </location>
</feature>
<feature type="region of interest" description="Disordered" evidence="1">
    <location>
        <begin position="1"/>
        <end position="72"/>
    </location>
</feature>
<reference evidence="3" key="1">
    <citation type="submission" date="2022-07" db="EMBL/GenBank/DDBJ databases">
        <title>Fungi with potential for degradation of polypropylene.</title>
        <authorList>
            <person name="Gostincar C."/>
        </authorList>
    </citation>
    <scope>NUCLEOTIDE SEQUENCE</scope>
    <source>
        <strain evidence="3">EXF-13308</strain>
    </source>
</reference>
<feature type="transmembrane region" description="Helical" evidence="2">
    <location>
        <begin position="248"/>
        <end position="268"/>
    </location>
</feature>
<dbReference type="InterPro" id="IPR021100">
    <property type="entry name" value="N-glycosylation_EOS1"/>
</dbReference>
<gene>
    <name evidence="3" type="ORF">NKR23_g1621</name>
</gene>
<protein>
    <submittedName>
        <fullName evidence="3">N-glycosylation protein eos1</fullName>
    </submittedName>
</protein>
<dbReference type="PANTHER" id="PTHR28147">
    <property type="entry name" value="N-GLYCOSYLATION PROTEIN EOS1"/>
    <property type="match status" value="1"/>
</dbReference>
<keyword evidence="2" id="KW-0812">Transmembrane</keyword>
<dbReference type="EMBL" id="JANBVO010000003">
    <property type="protein sequence ID" value="KAJ9155731.1"/>
    <property type="molecule type" value="Genomic_DNA"/>
</dbReference>
<evidence type="ECO:0000256" key="1">
    <source>
        <dbReference type="SAM" id="MobiDB-lite"/>
    </source>
</evidence>
<feature type="compositionally biased region" description="Low complexity" evidence="1">
    <location>
        <begin position="46"/>
        <end position="58"/>
    </location>
</feature>
<sequence>MPRPAHPPSARQATAEIDDDHDDDSTTDQDAAGLLLAHHHTNIAEGSSSSSSSSSSDNGHGGSGGSKWRSKKGPLGSVATPRLLQPRVAVVLGVAPVWHPVLFASRLLSVVPAVLWGLPSLLLLLARLAALATSDLPPAEKWSFENRLRLTESLLAIIWCGCSAYLSFFFTDCLMSRWLLNYTPPATIVRLLAINALNGYVTSWVLYLTGGSEDPRLLLPSWIGIATTLTGLYHITQLKINIRKETSTSISVFSIASFISMVSLLAQLHSDRSDFPNIPIIALARRAWHEAGKAAMNIVEYANVTKEL</sequence>
<dbReference type="AlphaFoldDB" id="A0AA38S9X3"/>